<proteinExistence type="predicted"/>
<name>A0A5N6M9X5_9ASTR</name>
<comment type="caution">
    <text evidence="1">The sequence shown here is derived from an EMBL/GenBank/DDBJ whole genome shotgun (WGS) entry which is preliminary data.</text>
</comment>
<dbReference type="Proteomes" id="UP000326396">
    <property type="component" value="Linkage Group LG6"/>
</dbReference>
<protein>
    <submittedName>
        <fullName evidence="1">Uncharacterized protein</fullName>
    </submittedName>
</protein>
<dbReference type="EMBL" id="SZYD01000016">
    <property type="protein sequence ID" value="KAD3336488.1"/>
    <property type="molecule type" value="Genomic_DNA"/>
</dbReference>
<accession>A0A5N6M9X5</accession>
<organism evidence="1 2">
    <name type="scientific">Mikania micrantha</name>
    <name type="common">bitter vine</name>
    <dbReference type="NCBI Taxonomy" id="192012"/>
    <lineage>
        <taxon>Eukaryota</taxon>
        <taxon>Viridiplantae</taxon>
        <taxon>Streptophyta</taxon>
        <taxon>Embryophyta</taxon>
        <taxon>Tracheophyta</taxon>
        <taxon>Spermatophyta</taxon>
        <taxon>Magnoliopsida</taxon>
        <taxon>eudicotyledons</taxon>
        <taxon>Gunneridae</taxon>
        <taxon>Pentapetalae</taxon>
        <taxon>asterids</taxon>
        <taxon>campanulids</taxon>
        <taxon>Asterales</taxon>
        <taxon>Asteraceae</taxon>
        <taxon>Asteroideae</taxon>
        <taxon>Heliantheae alliance</taxon>
        <taxon>Eupatorieae</taxon>
        <taxon>Mikania</taxon>
    </lineage>
</organism>
<dbReference type="AlphaFoldDB" id="A0A5N6M9X5"/>
<reference evidence="1 2" key="1">
    <citation type="submission" date="2019-05" db="EMBL/GenBank/DDBJ databases">
        <title>Mikania micrantha, genome provides insights into the molecular mechanism of rapid growth.</title>
        <authorList>
            <person name="Liu B."/>
        </authorList>
    </citation>
    <scope>NUCLEOTIDE SEQUENCE [LARGE SCALE GENOMIC DNA]</scope>
    <source>
        <strain evidence="1">NLD-2019</strain>
        <tissue evidence="1">Leaf</tissue>
    </source>
</reference>
<sequence length="183" mass="20949">MVLRRTIRKRFISHQTPVIGDLLSQRALTVTKSYFHRELLPSQQKSGTTADAGFFRRFLQRRKSNQSSTMSLSELFSFPVPPPVSVDSVGISVNDARKILRFSQLQKVRSALKQIPMNSISYSEFLTVCINTCNNDNQGLEFSKCWIKPETEGRRELKQQEVVLLLRRTGNNILITHPAIQEL</sequence>
<keyword evidence="2" id="KW-1185">Reference proteome</keyword>
<gene>
    <name evidence="1" type="ORF">E3N88_32007</name>
</gene>
<evidence type="ECO:0000313" key="2">
    <source>
        <dbReference type="Proteomes" id="UP000326396"/>
    </source>
</evidence>
<evidence type="ECO:0000313" key="1">
    <source>
        <dbReference type="EMBL" id="KAD3336488.1"/>
    </source>
</evidence>
<dbReference type="OrthoDB" id="278338at2759"/>